<evidence type="ECO:0000313" key="2">
    <source>
        <dbReference type="EMBL" id="GBP36310.1"/>
    </source>
</evidence>
<feature type="region of interest" description="Disordered" evidence="1">
    <location>
        <begin position="1"/>
        <end position="39"/>
    </location>
</feature>
<dbReference type="Proteomes" id="UP000299102">
    <property type="component" value="Unassembled WGS sequence"/>
</dbReference>
<name>A0A4C1VCQ3_EUMVA</name>
<evidence type="ECO:0000313" key="3">
    <source>
        <dbReference type="Proteomes" id="UP000299102"/>
    </source>
</evidence>
<proteinExistence type="predicted"/>
<keyword evidence="3" id="KW-1185">Reference proteome</keyword>
<comment type="caution">
    <text evidence="2">The sequence shown here is derived from an EMBL/GenBank/DDBJ whole genome shotgun (WGS) entry which is preliminary data.</text>
</comment>
<dbReference type="AlphaFoldDB" id="A0A4C1VCQ3"/>
<organism evidence="2 3">
    <name type="scientific">Eumeta variegata</name>
    <name type="common">Bagworm moth</name>
    <name type="synonym">Eumeta japonica</name>
    <dbReference type="NCBI Taxonomy" id="151549"/>
    <lineage>
        <taxon>Eukaryota</taxon>
        <taxon>Metazoa</taxon>
        <taxon>Ecdysozoa</taxon>
        <taxon>Arthropoda</taxon>
        <taxon>Hexapoda</taxon>
        <taxon>Insecta</taxon>
        <taxon>Pterygota</taxon>
        <taxon>Neoptera</taxon>
        <taxon>Endopterygota</taxon>
        <taxon>Lepidoptera</taxon>
        <taxon>Glossata</taxon>
        <taxon>Ditrysia</taxon>
        <taxon>Tineoidea</taxon>
        <taxon>Psychidae</taxon>
        <taxon>Oiketicinae</taxon>
        <taxon>Eumeta</taxon>
    </lineage>
</organism>
<accession>A0A4C1VCQ3</accession>
<gene>
    <name evidence="2" type="ORF">EVAR_85559_1</name>
</gene>
<protein>
    <submittedName>
        <fullName evidence="2">Uncharacterized protein</fullName>
    </submittedName>
</protein>
<evidence type="ECO:0000256" key="1">
    <source>
        <dbReference type="SAM" id="MobiDB-lite"/>
    </source>
</evidence>
<dbReference type="OrthoDB" id="10022108at2759"/>
<sequence length="146" mass="16662">MSTKSQSRTEEVAAFTSKRHRTPAENLQSRMVKRPLRVQTDLEAGSVKAIPTRKTVRRSNSDGKQTNCFRQEALESAGNMKRVQKHRSGVPAITLRDRARSFGLPSRHKYNLEAERTKHAQELVRIERAHNKDLTNVVKTLTEELS</sequence>
<dbReference type="EMBL" id="BGZK01000316">
    <property type="protein sequence ID" value="GBP36310.1"/>
    <property type="molecule type" value="Genomic_DNA"/>
</dbReference>
<reference evidence="2 3" key="1">
    <citation type="journal article" date="2019" name="Commun. Biol.">
        <title>The bagworm genome reveals a unique fibroin gene that provides high tensile strength.</title>
        <authorList>
            <person name="Kono N."/>
            <person name="Nakamura H."/>
            <person name="Ohtoshi R."/>
            <person name="Tomita M."/>
            <person name="Numata K."/>
            <person name="Arakawa K."/>
        </authorList>
    </citation>
    <scope>NUCLEOTIDE SEQUENCE [LARGE SCALE GENOMIC DNA]</scope>
</reference>